<dbReference type="EMBL" id="UYYB01096374">
    <property type="protein sequence ID" value="VDM76115.1"/>
    <property type="molecule type" value="Genomic_DNA"/>
</dbReference>
<organism evidence="1 2">
    <name type="scientific">Strongylus vulgaris</name>
    <name type="common">Blood worm</name>
    <dbReference type="NCBI Taxonomy" id="40348"/>
    <lineage>
        <taxon>Eukaryota</taxon>
        <taxon>Metazoa</taxon>
        <taxon>Ecdysozoa</taxon>
        <taxon>Nematoda</taxon>
        <taxon>Chromadorea</taxon>
        <taxon>Rhabditida</taxon>
        <taxon>Rhabditina</taxon>
        <taxon>Rhabditomorpha</taxon>
        <taxon>Strongyloidea</taxon>
        <taxon>Strongylidae</taxon>
        <taxon>Strongylus</taxon>
    </lineage>
</organism>
<dbReference type="AlphaFoldDB" id="A0A3P7L071"/>
<proteinExistence type="predicted"/>
<accession>A0A3P7L071</accession>
<dbReference type="OrthoDB" id="5847305at2759"/>
<gene>
    <name evidence="1" type="ORF">SVUK_LOCUS11113</name>
</gene>
<evidence type="ECO:0000313" key="2">
    <source>
        <dbReference type="Proteomes" id="UP000270094"/>
    </source>
</evidence>
<reference evidence="1 2" key="1">
    <citation type="submission" date="2018-11" db="EMBL/GenBank/DDBJ databases">
        <authorList>
            <consortium name="Pathogen Informatics"/>
        </authorList>
    </citation>
    <scope>NUCLEOTIDE SEQUENCE [LARGE SCALE GENOMIC DNA]</scope>
</reference>
<name>A0A3P7L071_STRVU</name>
<keyword evidence="2" id="KW-1185">Reference proteome</keyword>
<sequence>MACYKKNKERQPCPNDIPSELWKECLRFSALEWQASSIRSSKLRACPKSDQGAQRLRYGETKADIADCSTYWPIRPTSHTLKIFERVLYLKHDFERS</sequence>
<evidence type="ECO:0000313" key="1">
    <source>
        <dbReference type="EMBL" id="VDM76115.1"/>
    </source>
</evidence>
<dbReference type="Proteomes" id="UP000270094">
    <property type="component" value="Unassembled WGS sequence"/>
</dbReference>
<protein>
    <submittedName>
        <fullName evidence="1">Uncharacterized protein</fullName>
    </submittedName>
</protein>